<gene>
    <name evidence="2" type="ORF">LEL_00229</name>
</gene>
<feature type="compositionally biased region" description="Polar residues" evidence="1">
    <location>
        <begin position="16"/>
        <end position="26"/>
    </location>
</feature>
<feature type="region of interest" description="Disordered" evidence="1">
    <location>
        <begin position="445"/>
        <end position="506"/>
    </location>
</feature>
<evidence type="ECO:0000256" key="1">
    <source>
        <dbReference type="SAM" id="MobiDB-lite"/>
    </source>
</evidence>
<accession>A0A168JP11</accession>
<dbReference type="Proteomes" id="UP000076881">
    <property type="component" value="Unassembled WGS sequence"/>
</dbReference>
<dbReference type="AlphaFoldDB" id="A0A168JP11"/>
<proteinExistence type="predicted"/>
<evidence type="ECO:0000313" key="2">
    <source>
        <dbReference type="EMBL" id="OAA80684.1"/>
    </source>
</evidence>
<feature type="compositionally biased region" description="Acidic residues" evidence="1">
    <location>
        <begin position="479"/>
        <end position="506"/>
    </location>
</feature>
<feature type="region of interest" description="Disordered" evidence="1">
    <location>
        <begin position="382"/>
        <end position="408"/>
    </location>
</feature>
<protein>
    <submittedName>
        <fullName evidence="2">Uncharacterized protein</fullName>
    </submittedName>
</protein>
<organism evidence="2 3">
    <name type="scientific">Akanthomyces lecanii RCEF 1005</name>
    <dbReference type="NCBI Taxonomy" id="1081108"/>
    <lineage>
        <taxon>Eukaryota</taxon>
        <taxon>Fungi</taxon>
        <taxon>Dikarya</taxon>
        <taxon>Ascomycota</taxon>
        <taxon>Pezizomycotina</taxon>
        <taxon>Sordariomycetes</taxon>
        <taxon>Hypocreomycetidae</taxon>
        <taxon>Hypocreales</taxon>
        <taxon>Cordycipitaceae</taxon>
        <taxon>Akanthomyces</taxon>
        <taxon>Cordyceps confragosa</taxon>
    </lineage>
</organism>
<feature type="region of interest" description="Disordered" evidence="1">
    <location>
        <begin position="1"/>
        <end position="29"/>
    </location>
</feature>
<dbReference type="EMBL" id="AZHF01000001">
    <property type="protein sequence ID" value="OAA80684.1"/>
    <property type="molecule type" value="Genomic_DNA"/>
</dbReference>
<feature type="region of interest" description="Disordered" evidence="1">
    <location>
        <begin position="48"/>
        <end position="90"/>
    </location>
</feature>
<comment type="caution">
    <text evidence="2">The sequence shown here is derived from an EMBL/GenBank/DDBJ whole genome shotgun (WGS) entry which is preliminary data.</text>
</comment>
<evidence type="ECO:0000313" key="3">
    <source>
        <dbReference type="Proteomes" id="UP000076881"/>
    </source>
</evidence>
<name>A0A168JP11_CORDF</name>
<keyword evidence="3" id="KW-1185">Reference proteome</keyword>
<sequence length="506" mass="56568">MDPAPDLAINDDVSIDESQSSLSVTGRSRRRSFANVARSLTSWLRKTARGGFPTESVEDNATSQDTAGTSNTPTTMKPDTDESATPNEPADPFEALIANLTISLRVFVHTGDHEYVKMMRGQSICFGQQSGIDVVMPDLEVDRILDLLFHGKDPLHELEVRAETNRLNRYWPGKKAIEFDGKALFELSQQARDFNFPYVDKRMRRQIVVQWCRRYATCNPSQDFGAVLHEIRDIFVSDRENVGPDETSLPPYDGRMEDIVRRIKNADDPGCQLSFLEGMLRAICYKLESNLKPLEVTQVKVLSQNNLAVGLSTQLSDGLQATDNAARLVDFGEMRNKISEMRARERFGVAVHAGNAISCIKNLHHVCKMVLRDLALGVAVKDRESHAEPEHEEDETEHATENATKNVEEGVIMGFNINTSMLADELDRSDESSSEGMADFLDDEDALSEYSDDMSWTRGLQESANEDDASSSDQSSDHEEAEGEEEEDIEEEEEEEGEEGAGEEEE</sequence>
<dbReference type="OrthoDB" id="10662323at2759"/>
<reference evidence="2 3" key="1">
    <citation type="journal article" date="2016" name="Genome Biol. Evol.">
        <title>Divergent and convergent evolution of fungal pathogenicity.</title>
        <authorList>
            <person name="Shang Y."/>
            <person name="Xiao G."/>
            <person name="Zheng P."/>
            <person name="Cen K."/>
            <person name="Zhan S."/>
            <person name="Wang C."/>
        </authorList>
    </citation>
    <scope>NUCLEOTIDE SEQUENCE [LARGE SCALE GENOMIC DNA]</scope>
    <source>
        <strain evidence="2 3">RCEF 1005</strain>
    </source>
</reference>
<feature type="compositionally biased region" description="Polar residues" evidence="1">
    <location>
        <begin position="59"/>
        <end position="77"/>
    </location>
</feature>